<comment type="caution">
    <text evidence="2">The sequence shown here is derived from an EMBL/GenBank/DDBJ whole genome shotgun (WGS) entry which is preliminary data.</text>
</comment>
<dbReference type="Gene3D" id="1.20.120.450">
    <property type="entry name" value="dinb family like domain"/>
    <property type="match status" value="1"/>
</dbReference>
<dbReference type="SUPFAM" id="SSF109854">
    <property type="entry name" value="DinB/YfiT-like putative metalloenzymes"/>
    <property type="match status" value="1"/>
</dbReference>
<name>A0ABW1PLQ3_9FLAO</name>
<dbReference type="Proteomes" id="UP001596287">
    <property type="component" value="Unassembled WGS sequence"/>
</dbReference>
<dbReference type="EMBL" id="JBHSQB010000004">
    <property type="protein sequence ID" value="MFC6095861.1"/>
    <property type="molecule type" value="Genomic_DNA"/>
</dbReference>
<proteinExistence type="predicted"/>
<sequence length="171" mass="19739">MKISQLTDSEFAPFYTSYVGQISDGDLLEELEISVHDLIRFVQNIPMDKYDYRYAEGKWTIKDILQHLMDSERIFAYRALRIARNDRTPLPGFDENDYAAIAGGSERTIRDLLTELALVRQSTIHLFKTFNEEALLRMGTASGFPVSVRALGVIIIGHQKHHQKVFEERYL</sequence>
<protein>
    <submittedName>
        <fullName evidence="2">DinB family protein</fullName>
    </submittedName>
</protein>
<reference evidence="3" key="1">
    <citation type="journal article" date="2019" name="Int. J. Syst. Evol. Microbiol.">
        <title>The Global Catalogue of Microorganisms (GCM) 10K type strain sequencing project: providing services to taxonomists for standard genome sequencing and annotation.</title>
        <authorList>
            <consortium name="The Broad Institute Genomics Platform"/>
            <consortium name="The Broad Institute Genome Sequencing Center for Infectious Disease"/>
            <person name="Wu L."/>
            <person name="Ma J."/>
        </authorList>
    </citation>
    <scope>NUCLEOTIDE SEQUENCE [LARGE SCALE GENOMIC DNA]</scope>
    <source>
        <strain evidence="3">CCUG 49679</strain>
    </source>
</reference>
<dbReference type="Pfam" id="PF12867">
    <property type="entry name" value="DinB_2"/>
    <property type="match status" value="1"/>
</dbReference>
<evidence type="ECO:0000313" key="3">
    <source>
        <dbReference type="Proteomes" id="UP001596287"/>
    </source>
</evidence>
<keyword evidence="3" id="KW-1185">Reference proteome</keyword>
<accession>A0ABW1PLQ3</accession>
<organism evidence="2 3">
    <name type="scientific">Flavobacterium qiangtangense</name>
    <dbReference type="NCBI Taxonomy" id="1442595"/>
    <lineage>
        <taxon>Bacteria</taxon>
        <taxon>Pseudomonadati</taxon>
        <taxon>Bacteroidota</taxon>
        <taxon>Flavobacteriia</taxon>
        <taxon>Flavobacteriales</taxon>
        <taxon>Flavobacteriaceae</taxon>
        <taxon>Flavobacterium</taxon>
    </lineage>
</organism>
<dbReference type="InterPro" id="IPR024775">
    <property type="entry name" value="DinB-like"/>
</dbReference>
<feature type="domain" description="DinB-like" evidence="1">
    <location>
        <begin position="31"/>
        <end position="163"/>
    </location>
</feature>
<dbReference type="RefSeq" id="WP_379790539.1">
    <property type="nucleotide sequence ID" value="NZ_JBHSQB010000004.1"/>
</dbReference>
<evidence type="ECO:0000259" key="1">
    <source>
        <dbReference type="Pfam" id="PF12867"/>
    </source>
</evidence>
<dbReference type="InterPro" id="IPR034660">
    <property type="entry name" value="DinB/YfiT-like"/>
</dbReference>
<evidence type="ECO:0000313" key="2">
    <source>
        <dbReference type="EMBL" id="MFC6095861.1"/>
    </source>
</evidence>
<gene>
    <name evidence="2" type="ORF">ACFPVY_04315</name>
</gene>